<reference evidence="1 2" key="1">
    <citation type="submission" date="2016-10" db="EMBL/GenBank/DDBJ databases">
        <title>Genome sequence of the basidiomycete white-rot fungus Trametes pubescens.</title>
        <authorList>
            <person name="Makela M.R."/>
            <person name="Granchi Z."/>
            <person name="Peng M."/>
            <person name="De Vries R.P."/>
            <person name="Grigoriev I."/>
            <person name="Riley R."/>
            <person name="Hilden K."/>
        </authorList>
    </citation>
    <scope>NUCLEOTIDE SEQUENCE [LARGE SCALE GENOMIC DNA]</scope>
    <source>
        <strain evidence="1 2">FBCC735</strain>
    </source>
</reference>
<keyword evidence="2" id="KW-1185">Reference proteome</keyword>
<sequence length="70" mass="7809">MTHDLLAVDSRSVGSVLGGIGVRTSDDAEDVRTSEQMTERDELLTHKRPLHASFPHLDLVTLVFTLLRHD</sequence>
<name>A0A1M2W516_TRAPU</name>
<accession>A0A1M2W516</accession>
<proteinExistence type="predicted"/>
<evidence type="ECO:0000313" key="1">
    <source>
        <dbReference type="EMBL" id="OJT14949.1"/>
    </source>
</evidence>
<evidence type="ECO:0000313" key="2">
    <source>
        <dbReference type="Proteomes" id="UP000184267"/>
    </source>
</evidence>
<comment type="caution">
    <text evidence="1">The sequence shown here is derived from an EMBL/GenBank/DDBJ whole genome shotgun (WGS) entry which is preliminary data.</text>
</comment>
<gene>
    <name evidence="1" type="ORF">TRAPUB_8519</name>
</gene>
<protein>
    <submittedName>
        <fullName evidence="1">Uncharacterized protein</fullName>
    </submittedName>
</protein>
<dbReference type="AlphaFoldDB" id="A0A1M2W516"/>
<dbReference type="EMBL" id="MNAD01000217">
    <property type="protein sequence ID" value="OJT14949.1"/>
    <property type="molecule type" value="Genomic_DNA"/>
</dbReference>
<dbReference type="Proteomes" id="UP000184267">
    <property type="component" value="Unassembled WGS sequence"/>
</dbReference>
<organism evidence="1 2">
    <name type="scientific">Trametes pubescens</name>
    <name type="common">White-rot fungus</name>
    <dbReference type="NCBI Taxonomy" id="154538"/>
    <lineage>
        <taxon>Eukaryota</taxon>
        <taxon>Fungi</taxon>
        <taxon>Dikarya</taxon>
        <taxon>Basidiomycota</taxon>
        <taxon>Agaricomycotina</taxon>
        <taxon>Agaricomycetes</taxon>
        <taxon>Polyporales</taxon>
        <taxon>Polyporaceae</taxon>
        <taxon>Trametes</taxon>
    </lineage>
</organism>